<dbReference type="RefSeq" id="WP_117603092.1">
    <property type="nucleotide sequence ID" value="NZ_BHGK01000001.1"/>
</dbReference>
<dbReference type="InterPro" id="IPR036095">
    <property type="entry name" value="PTS_EIIB-like_sf"/>
</dbReference>
<organism evidence="3 4">
    <name type="scientific">Mediterraneibacter butyricigenes</name>
    <dbReference type="NCBI Taxonomy" id="2316025"/>
    <lineage>
        <taxon>Bacteria</taxon>
        <taxon>Bacillati</taxon>
        <taxon>Bacillota</taxon>
        <taxon>Clostridia</taxon>
        <taxon>Lachnospirales</taxon>
        <taxon>Lachnospiraceae</taxon>
        <taxon>Mediterraneibacter</taxon>
    </lineage>
</organism>
<dbReference type="Proteomes" id="UP000265643">
    <property type="component" value="Unassembled WGS sequence"/>
</dbReference>
<keyword evidence="1" id="KW-0808">Transferase</keyword>
<dbReference type="EMBL" id="BHGK01000001">
    <property type="protein sequence ID" value="GCA66676.1"/>
    <property type="molecule type" value="Genomic_DNA"/>
</dbReference>
<dbReference type="Gene3D" id="3.40.50.2300">
    <property type="match status" value="1"/>
</dbReference>
<gene>
    <name evidence="3" type="ORF">KGMB01110_11120</name>
</gene>
<evidence type="ECO:0000313" key="4">
    <source>
        <dbReference type="Proteomes" id="UP000265643"/>
    </source>
</evidence>
<name>A0A391P3K8_9FIRM</name>
<dbReference type="SUPFAM" id="SSF52794">
    <property type="entry name" value="PTS system IIB component-like"/>
    <property type="match status" value="1"/>
</dbReference>
<proteinExistence type="predicted"/>
<evidence type="ECO:0000256" key="1">
    <source>
        <dbReference type="ARBA" id="ARBA00022679"/>
    </source>
</evidence>
<dbReference type="AlphaFoldDB" id="A0A391P3K8"/>
<protein>
    <recommendedName>
        <fullName evidence="2">PTS EIIB type-2 domain-containing protein</fullName>
    </recommendedName>
</protein>
<dbReference type="GO" id="GO:0009401">
    <property type="term" value="P:phosphoenolpyruvate-dependent sugar phosphotransferase system"/>
    <property type="evidence" value="ECO:0007669"/>
    <property type="project" value="InterPro"/>
</dbReference>
<dbReference type="PROSITE" id="PS51099">
    <property type="entry name" value="PTS_EIIB_TYPE_2"/>
    <property type="match status" value="1"/>
</dbReference>
<keyword evidence="4" id="KW-1185">Reference proteome</keyword>
<accession>A0A391P3K8</accession>
<comment type="caution">
    <text evidence="3">The sequence shown here is derived from an EMBL/GenBank/DDBJ whole genome shotgun (WGS) entry which is preliminary data.</text>
</comment>
<evidence type="ECO:0000259" key="2">
    <source>
        <dbReference type="PROSITE" id="PS51099"/>
    </source>
</evidence>
<dbReference type="Pfam" id="PF02302">
    <property type="entry name" value="PTS_IIB"/>
    <property type="match status" value="1"/>
</dbReference>
<sequence length="107" mass="11668">MYKIMTICVNGVGTSIMAKKLVSNSISELGYNIKDIEIDETSFSKVETVSCDLLITTAGLGERIPDSVRSHIDVVTVVNMISGKEKMKEALKPYLEKAANDGLISKK</sequence>
<reference evidence="4" key="1">
    <citation type="submission" date="2018-09" db="EMBL/GenBank/DDBJ databases">
        <title>Draft Genome Sequence of Mediterraneibacter sp. KCTC 15684.</title>
        <authorList>
            <person name="Kim J.S."/>
            <person name="Han K.I."/>
            <person name="Suh M.K."/>
            <person name="Lee K.C."/>
            <person name="Eom M.K."/>
            <person name="Lee J.H."/>
            <person name="Park S.H."/>
            <person name="Kang S.W."/>
            <person name="Park J.E."/>
            <person name="Oh B.S."/>
            <person name="Yu S.Y."/>
            <person name="Choi S.H."/>
            <person name="Lee D.H."/>
            <person name="Yoon H."/>
            <person name="Kim B."/>
            <person name="Yang S.J."/>
            <person name="Lee J.S."/>
        </authorList>
    </citation>
    <scope>NUCLEOTIDE SEQUENCE [LARGE SCALE GENOMIC DNA]</scope>
    <source>
        <strain evidence="4">KCTC 15684</strain>
    </source>
</reference>
<dbReference type="InterPro" id="IPR003501">
    <property type="entry name" value="PTS_EIIB_2/3"/>
</dbReference>
<feature type="domain" description="PTS EIIB type-2" evidence="2">
    <location>
        <begin position="2"/>
        <end position="99"/>
    </location>
</feature>
<dbReference type="GO" id="GO:0008982">
    <property type="term" value="F:protein-N(PI)-phosphohistidine-sugar phosphotransferase activity"/>
    <property type="evidence" value="ECO:0007669"/>
    <property type="project" value="InterPro"/>
</dbReference>
<evidence type="ECO:0000313" key="3">
    <source>
        <dbReference type="EMBL" id="GCA66676.1"/>
    </source>
</evidence>
<dbReference type="InterPro" id="IPR013011">
    <property type="entry name" value="PTS_EIIB_2"/>
</dbReference>